<dbReference type="EMBL" id="KN817527">
    <property type="protein sequence ID" value="KJA26608.1"/>
    <property type="molecule type" value="Genomic_DNA"/>
</dbReference>
<accession>A0A0D2MRH2</accession>
<keyword evidence="5" id="KW-1185">Reference proteome</keyword>
<gene>
    <name evidence="4" type="ORF">HYPSUDRAFT_63850</name>
</gene>
<evidence type="ECO:0000313" key="4">
    <source>
        <dbReference type="EMBL" id="KJA26608.1"/>
    </source>
</evidence>
<feature type="transmembrane region" description="Helical" evidence="3">
    <location>
        <begin position="219"/>
        <end position="236"/>
    </location>
</feature>
<name>A0A0D2MRH2_HYPSF</name>
<dbReference type="STRING" id="945553.A0A0D2MRH2"/>
<feature type="transmembrane region" description="Helical" evidence="3">
    <location>
        <begin position="162"/>
        <end position="183"/>
    </location>
</feature>
<dbReference type="OrthoDB" id="10263751at2759"/>
<keyword evidence="1" id="KW-0175">Coiled coil</keyword>
<evidence type="ECO:0000256" key="2">
    <source>
        <dbReference type="SAM" id="MobiDB-lite"/>
    </source>
</evidence>
<dbReference type="Proteomes" id="UP000054270">
    <property type="component" value="Unassembled WGS sequence"/>
</dbReference>
<feature type="transmembrane region" description="Helical" evidence="3">
    <location>
        <begin position="242"/>
        <end position="263"/>
    </location>
</feature>
<evidence type="ECO:0000256" key="1">
    <source>
        <dbReference type="SAM" id="Coils"/>
    </source>
</evidence>
<evidence type="ECO:0000313" key="5">
    <source>
        <dbReference type="Proteomes" id="UP000054270"/>
    </source>
</evidence>
<keyword evidence="3" id="KW-0472">Membrane</keyword>
<reference evidence="5" key="1">
    <citation type="submission" date="2014-04" db="EMBL/GenBank/DDBJ databases">
        <title>Evolutionary Origins and Diversification of the Mycorrhizal Mutualists.</title>
        <authorList>
            <consortium name="DOE Joint Genome Institute"/>
            <consortium name="Mycorrhizal Genomics Consortium"/>
            <person name="Kohler A."/>
            <person name="Kuo A."/>
            <person name="Nagy L.G."/>
            <person name="Floudas D."/>
            <person name="Copeland A."/>
            <person name="Barry K.W."/>
            <person name="Cichocki N."/>
            <person name="Veneault-Fourrey C."/>
            <person name="LaButti K."/>
            <person name="Lindquist E.A."/>
            <person name="Lipzen A."/>
            <person name="Lundell T."/>
            <person name="Morin E."/>
            <person name="Murat C."/>
            <person name="Riley R."/>
            <person name="Ohm R."/>
            <person name="Sun H."/>
            <person name="Tunlid A."/>
            <person name="Henrissat B."/>
            <person name="Grigoriev I.V."/>
            <person name="Hibbett D.S."/>
            <person name="Martin F."/>
        </authorList>
    </citation>
    <scope>NUCLEOTIDE SEQUENCE [LARGE SCALE GENOMIC DNA]</scope>
    <source>
        <strain evidence="5">FD-334 SS-4</strain>
    </source>
</reference>
<keyword evidence="3" id="KW-1133">Transmembrane helix</keyword>
<dbReference type="AlphaFoldDB" id="A0A0D2MRH2"/>
<feature type="region of interest" description="Disordered" evidence="2">
    <location>
        <begin position="1"/>
        <end position="127"/>
    </location>
</feature>
<sequence>MSSKTATETRPVPLLRKRIRVLERSHHASSPETKVRPLADLADITLSHGGKDDLSPPLSDYESLSGSESSEGEGSRSSFSGSRSGSGSDRRRTRAARGAPSPRRPSINTNIPPYSYQKGGSPSGSPLSPNSRAWYEFDLAVVVALVSPLGNWLTGTDHVKNLLLIVLLVFYLHQIIEVPWTLYQNARPRAPPPPSPADNTDADERAAALAASELRRFELFFLALTVASPLAGAALLRYATDALLGPAAVSWFSTALFVLATGLRPAAHLAERLAQRTTALHAAAAHGAPQQTTAVRALEERIARLEAALEKTAERAARAADDAHAHVDDAVDAVAHALRAHERRWGRCADKVAALDADVKLLSTAPSREGTPALGPVHAGGLLQALRAEIAADVAALRRLVLGALPKWLVSPVQALCVASASTFLLKERKSAEVGPAGPLATVHEEDEEVEVAIVKRAAWIAFVAWPYEVATALAGRVGYAATLPVRAVVRLMSSAEY</sequence>
<feature type="coiled-coil region" evidence="1">
    <location>
        <begin position="288"/>
        <end position="322"/>
    </location>
</feature>
<protein>
    <submittedName>
        <fullName evidence="4">Uncharacterized protein</fullName>
    </submittedName>
</protein>
<proteinExistence type="predicted"/>
<feature type="compositionally biased region" description="Low complexity" evidence="2">
    <location>
        <begin position="96"/>
        <end position="106"/>
    </location>
</feature>
<dbReference type="PANTHER" id="PTHR42032:SF1">
    <property type="entry name" value="YALI0E30679P"/>
    <property type="match status" value="1"/>
</dbReference>
<keyword evidence="3" id="KW-0812">Transmembrane</keyword>
<organism evidence="4 5">
    <name type="scientific">Hypholoma sublateritium (strain FD-334 SS-4)</name>
    <dbReference type="NCBI Taxonomy" id="945553"/>
    <lineage>
        <taxon>Eukaryota</taxon>
        <taxon>Fungi</taxon>
        <taxon>Dikarya</taxon>
        <taxon>Basidiomycota</taxon>
        <taxon>Agaricomycotina</taxon>
        <taxon>Agaricomycetes</taxon>
        <taxon>Agaricomycetidae</taxon>
        <taxon>Agaricales</taxon>
        <taxon>Agaricineae</taxon>
        <taxon>Strophariaceae</taxon>
        <taxon>Hypholoma</taxon>
    </lineage>
</organism>
<evidence type="ECO:0000256" key="3">
    <source>
        <dbReference type="SAM" id="Phobius"/>
    </source>
</evidence>
<feature type="compositionally biased region" description="Low complexity" evidence="2">
    <location>
        <begin position="75"/>
        <end position="87"/>
    </location>
</feature>
<dbReference type="PANTHER" id="PTHR42032">
    <property type="entry name" value="YALI0E30679P"/>
    <property type="match status" value="1"/>
</dbReference>